<accession>A0A1V4QET1</accession>
<comment type="caution">
    <text evidence="1">The sequence shown here is derived from an EMBL/GenBank/DDBJ whole genome shotgun (WGS) entry which is preliminary data.</text>
</comment>
<dbReference type="EMBL" id="MUKB01000071">
    <property type="protein sequence ID" value="OPX17844.1"/>
    <property type="molecule type" value="Genomic_DNA"/>
</dbReference>
<dbReference type="Proteomes" id="UP000191663">
    <property type="component" value="Unassembled WGS sequence"/>
</dbReference>
<reference evidence="2" key="1">
    <citation type="submission" date="2017-01" db="EMBL/GenBank/DDBJ databases">
        <title>Novel pathways for hydrocarbon cycling and metabolic interdependencies in hydrothermal sediment communities.</title>
        <authorList>
            <person name="Dombrowski N."/>
            <person name="Seitz K."/>
            <person name="Teske A."/>
            <person name="Baker B."/>
        </authorList>
    </citation>
    <scope>NUCLEOTIDE SEQUENCE [LARGE SCALE GENOMIC DNA]</scope>
</reference>
<feature type="non-terminal residue" evidence="1">
    <location>
        <position position="228"/>
    </location>
</feature>
<protein>
    <submittedName>
        <fullName evidence="1">Uncharacterized protein</fullName>
    </submittedName>
</protein>
<proteinExistence type="predicted"/>
<gene>
    <name evidence="1" type="ORF">BXT86_04365</name>
</gene>
<evidence type="ECO:0000313" key="2">
    <source>
        <dbReference type="Proteomes" id="UP000191663"/>
    </source>
</evidence>
<evidence type="ECO:0000313" key="1">
    <source>
        <dbReference type="EMBL" id="OPX17844.1"/>
    </source>
</evidence>
<name>A0A1V4QET1_UNCW3</name>
<dbReference type="AlphaFoldDB" id="A0A1V4QET1"/>
<organism evidence="1 2">
    <name type="scientific">candidate division WOR-3 bacterium 4484_100</name>
    <dbReference type="NCBI Taxonomy" id="1936077"/>
    <lineage>
        <taxon>Bacteria</taxon>
        <taxon>Bacteria division WOR-3</taxon>
    </lineage>
</organism>
<sequence>MLIFLFTVFESFLFPPSFFWESRFNPANLVEKRISATFNIENKFSIPGLNKYNLFLQLNNFGFTVVSFGNEFYRENLLGLGLGFEAIKGFHLGLDISLLNYWIENGNSEYSYTLKVGSSYGKGSFKSSLWFTNLNFPKFSEIDCLPLGYELFTYYQGNEQLSFYFSVRGLEINFPFFNFGLDFHPYQIVKFILGVNTEPLKPEYGMAIQLGRLELSYSGSNHRQLGLT</sequence>